<accession>A0ABX0U895</accession>
<evidence type="ECO:0000313" key="5">
    <source>
        <dbReference type="Proteomes" id="UP000788153"/>
    </source>
</evidence>
<dbReference type="Proteomes" id="UP000788153">
    <property type="component" value="Unassembled WGS sequence"/>
</dbReference>
<protein>
    <submittedName>
        <fullName evidence="4">Acetyl esterase/lipase</fullName>
    </submittedName>
</protein>
<reference evidence="4 5" key="1">
    <citation type="submission" date="2020-03" db="EMBL/GenBank/DDBJ databases">
        <title>Genomic Encyclopedia of Type Strains, Phase IV (KMG-IV): sequencing the most valuable type-strain genomes for metagenomic binning, comparative biology and taxonomic classification.</title>
        <authorList>
            <person name="Goeker M."/>
        </authorList>
    </citation>
    <scope>NUCLEOTIDE SEQUENCE [LARGE SCALE GENOMIC DNA]</scope>
    <source>
        <strain evidence="4 5">DSM 22753</strain>
    </source>
</reference>
<dbReference type="PANTHER" id="PTHR48081">
    <property type="entry name" value="AB HYDROLASE SUPERFAMILY PROTEIN C4A8.06C"/>
    <property type="match status" value="1"/>
</dbReference>
<dbReference type="EMBL" id="JAASQP010000001">
    <property type="protein sequence ID" value="NIJ25022.1"/>
    <property type="molecule type" value="Genomic_DNA"/>
</dbReference>
<dbReference type="SUPFAM" id="SSF53474">
    <property type="entry name" value="alpha/beta-Hydrolases"/>
    <property type="match status" value="1"/>
</dbReference>
<dbReference type="InterPro" id="IPR029058">
    <property type="entry name" value="AB_hydrolase_fold"/>
</dbReference>
<dbReference type="RefSeq" id="WP_140047492.1">
    <property type="nucleotide sequence ID" value="NZ_BAAAEV010000001.1"/>
</dbReference>
<keyword evidence="1" id="KW-0378">Hydrolase</keyword>
<sequence length="324" mass="34375">MIDRRQLMGLGLAATVASTGARAQSSTAKVTPWPGSESFPLWPGPPPNSPPTPPRQRGEMSGNPANPELWMRGVAVPTVSVFRPERPDGRAVLSIPGGGYSFVSVENEGINVAKALNPKGITVFVLTYRLPIDGWKNPADVPQQDAIRAMRLIRSRAGEFRIDPDKLGIVGFSAGGHLGATLATGYDDVVYAPVDAADRLSARPAFAGLVYAVTTIAVAGPKSQSRKNLLGENPSPALVARYAAESRIDHETPPIFLVHAIDDDLVPVEMSLSTLATARAAGVPVEAHLYEKGGHGFGVGNGPDHPAAGWTDIFDRWITRQLAE</sequence>
<gene>
    <name evidence="4" type="ORF">FHT01_002564</name>
</gene>
<dbReference type="Gene3D" id="3.40.50.1820">
    <property type="entry name" value="alpha/beta hydrolase"/>
    <property type="match status" value="1"/>
</dbReference>
<proteinExistence type="predicted"/>
<keyword evidence="5" id="KW-1185">Reference proteome</keyword>
<feature type="region of interest" description="Disordered" evidence="2">
    <location>
        <begin position="18"/>
        <end position="68"/>
    </location>
</feature>
<organism evidence="4 5">
    <name type="scientific">Sphingomonas japonica</name>
    <dbReference type="NCBI Taxonomy" id="511662"/>
    <lineage>
        <taxon>Bacteria</taxon>
        <taxon>Pseudomonadati</taxon>
        <taxon>Pseudomonadota</taxon>
        <taxon>Alphaproteobacteria</taxon>
        <taxon>Sphingomonadales</taxon>
        <taxon>Sphingomonadaceae</taxon>
        <taxon>Sphingomonas</taxon>
    </lineage>
</organism>
<feature type="compositionally biased region" description="Pro residues" evidence="2">
    <location>
        <begin position="42"/>
        <end position="54"/>
    </location>
</feature>
<evidence type="ECO:0000256" key="1">
    <source>
        <dbReference type="ARBA" id="ARBA00022801"/>
    </source>
</evidence>
<name>A0ABX0U895_9SPHN</name>
<evidence type="ECO:0000259" key="3">
    <source>
        <dbReference type="Pfam" id="PF20434"/>
    </source>
</evidence>
<comment type="caution">
    <text evidence="4">The sequence shown here is derived from an EMBL/GenBank/DDBJ whole genome shotgun (WGS) entry which is preliminary data.</text>
</comment>
<dbReference type="PANTHER" id="PTHR48081:SF6">
    <property type="entry name" value="PEPTIDASE S9 PROLYL OLIGOPEPTIDASE CATALYTIC DOMAIN-CONTAINING PROTEIN"/>
    <property type="match status" value="1"/>
</dbReference>
<dbReference type="InterPro" id="IPR049492">
    <property type="entry name" value="BD-FAE-like_dom"/>
</dbReference>
<dbReference type="Pfam" id="PF20434">
    <property type="entry name" value="BD-FAE"/>
    <property type="match status" value="1"/>
</dbReference>
<evidence type="ECO:0000313" key="4">
    <source>
        <dbReference type="EMBL" id="NIJ25022.1"/>
    </source>
</evidence>
<dbReference type="InterPro" id="IPR050300">
    <property type="entry name" value="GDXG_lipolytic_enzyme"/>
</dbReference>
<feature type="domain" description="BD-FAE-like" evidence="3">
    <location>
        <begin position="90"/>
        <end position="272"/>
    </location>
</feature>
<feature type="compositionally biased region" description="Polar residues" evidence="2">
    <location>
        <begin position="18"/>
        <end position="29"/>
    </location>
</feature>
<evidence type="ECO:0000256" key="2">
    <source>
        <dbReference type="SAM" id="MobiDB-lite"/>
    </source>
</evidence>